<evidence type="ECO:0008006" key="4">
    <source>
        <dbReference type="Google" id="ProtNLM"/>
    </source>
</evidence>
<evidence type="ECO:0000313" key="2">
    <source>
        <dbReference type="EMBL" id="ADU37277.1"/>
    </source>
</evidence>
<dbReference type="Pfam" id="PF11154">
    <property type="entry name" value="DUF2934"/>
    <property type="match status" value="1"/>
</dbReference>
<proteinExistence type="predicted"/>
<feature type="compositionally biased region" description="Acidic residues" evidence="1">
    <location>
        <begin position="80"/>
        <end position="89"/>
    </location>
</feature>
<name>E6V816_VARPE</name>
<gene>
    <name evidence="2" type="ordered locus">Varpa_3090</name>
</gene>
<dbReference type="Proteomes" id="UP000008917">
    <property type="component" value="Chromosome"/>
</dbReference>
<feature type="compositionally biased region" description="Basic and acidic residues" evidence="1">
    <location>
        <begin position="54"/>
        <end position="66"/>
    </location>
</feature>
<accession>E6V816</accession>
<reference evidence="2 3" key="2">
    <citation type="journal article" date="2013" name="Genome Announc.">
        <title>Genome of the Root-Associated Plant Growth-Promoting Bacterium Variovorax paradoxus Strain EPS.</title>
        <authorList>
            <person name="Han J.I."/>
            <person name="Spain J.C."/>
            <person name="Leadbetter J.R."/>
            <person name="Ovchinnikova G."/>
            <person name="Goodwin L.A."/>
            <person name="Han C.S."/>
            <person name="Woyke T."/>
            <person name="Davenport K.W."/>
            <person name="Orwin P.M."/>
        </authorList>
    </citation>
    <scope>NUCLEOTIDE SEQUENCE [LARGE SCALE GENOMIC DNA]</scope>
    <source>
        <strain evidence="2 3">EPS</strain>
    </source>
</reference>
<dbReference type="InterPro" id="IPR021327">
    <property type="entry name" value="DUF2934"/>
</dbReference>
<dbReference type="EMBL" id="CP002417">
    <property type="protein sequence ID" value="ADU37277.1"/>
    <property type="molecule type" value="Genomic_DNA"/>
</dbReference>
<evidence type="ECO:0000256" key="1">
    <source>
        <dbReference type="SAM" id="MobiDB-lite"/>
    </source>
</evidence>
<feature type="compositionally biased region" description="Low complexity" evidence="1">
    <location>
        <begin position="34"/>
        <end position="52"/>
    </location>
</feature>
<dbReference type="KEGG" id="vpe:Varpa_3090"/>
<dbReference type="RefSeq" id="WP_013541505.1">
    <property type="nucleotide sequence ID" value="NC_014931.1"/>
</dbReference>
<evidence type="ECO:0000313" key="3">
    <source>
        <dbReference type="Proteomes" id="UP000008917"/>
    </source>
</evidence>
<protein>
    <recommendedName>
        <fullName evidence="4">DUF2934 domain-containing protein</fullName>
    </recommendedName>
</protein>
<feature type="compositionally biased region" description="Polar residues" evidence="1">
    <location>
        <begin position="1"/>
        <end position="21"/>
    </location>
</feature>
<dbReference type="HOGENOM" id="CLU_2319300_0_0_4"/>
<dbReference type="AlphaFoldDB" id="E6V816"/>
<sequence length="99" mass="10335">MPKTSSSSNPENQQPLGTSAQGAGAASETATQPSSAASNASDGSGQQQQQQSMHGEDPAAREERIRNAAYDAYVRRGGEPGDEVQDWLDAESQVDGRKG</sequence>
<reference evidence="3" key="1">
    <citation type="submission" date="2010-12" db="EMBL/GenBank/DDBJ databases">
        <title>Complete sequence of Variovorax paradoxus EPS.</title>
        <authorList>
            <consortium name="US DOE Joint Genome Institute"/>
            <person name="Lucas S."/>
            <person name="Copeland A."/>
            <person name="Lapidus A."/>
            <person name="Cheng J.-F."/>
            <person name="Goodwin L."/>
            <person name="Pitluck S."/>
            <person name="Teshima H."/>
            <person name="Detter J.C."/>
            <person name="Han C."/>
            <person name="Tapia R."/>
            <person name="Land M."/>
            <person name="Hauser L."/>
            <person name="Kyrpides N."/>
            <person name="Ivanova N."/>
            <person name="Ovchinnikova G."/>
            <person name="Orwin P."/>
            <person name="Han J.-I.G."/>
            <person name="Woyke T."/>
        </authorList>
    </citation>
    <scope>NUCLEOTIDE SEQUENCE [LARGE SCALE GENOMIC DNA]</scope>
    <source>
        <strain evidence="3">EPS</strain>
    </source>
</reference>
<organism evidence="2 3">
    <name type="scientific">Variovorax paradoxus (strain EPS)</name>
    <dbReference type="NCBI Taxonomy" id="595537"/>
    <lineage>
        <taxon>Bacteria</taxon>
        <taxon>Pseudomonadati</taxon>
        <taxon>Pseudomonadota</taxon>
        <taxon>Betaproteobacteria</taxon>
        <taxon>Burkholderiales</taxon>
        <taxon>Comamonadaceae</taxon>
        <taxon>Variovorax</taxon>
    </lineage>
</organism>
<feature type="region of interest" description="Disordered" evidence="1">
    <location>
        <begin position="1"/>
        <end position="99"/>
    </location>
</feature>